<dbReference type="KEGG" id="mlt:VC82_2672"/>
<dbReference type="AlphaFoldDB" id="A0A0D5YV87"/>
<dbReference type="RefSeq" id="WP_045802796.1">
    <property type="nucleotide sequence ID" value="NZ_CP011071.1"/>
</dbReference>
<evidence type="ECO:0000313" key="2">
    <source>
        <dbReference type="EMBL" id="AKA36232.1"/>
    </source>
</evidence>
<gene>
    <name evidence="2" type="ORF">VC82_2672</name>
</gene>
<dbReference type="OrthoDB" id="1433682at2"/>
<name>A0A0D5YV87_9FLAO</name>
<dbReference type="Proteomes" id="UP000032726">
    <property type="component" value="Chromosome"/>
</dbReference>
<dbReference type="PROSITE" id="PS51257">
    <property type="entry name" value="PROKAR_LIPOPROTEIN"/>
    <property type="match status" value="1"/>
</dbReference>
<protein>
    <submittedName>
        <fullName evidence="2">Uncharacterized protein</fullName>
    </submittedName>
</protein>
<proteinExistence type="predicted"/>
<dbReference type="EMBL" id="CP011071">
    <property type="protein sequence ID" value="AKA36232.1"/>
    <property type="molecule type" value="Genomic_DNA"/>
</dbReference>
<evidence type="ECO:0000256" key="1">
    <source>
        <dbReference type="SAM" id="SignalP"/>
    </source>
</evidence>
<evidence type="ECO:0000313" key="3">
    <source>
        <dbReference type="Proteomes" id="UP000032726"/>
    </source>
</evidence>
<sequence length="261" mass="30074">MRRLIFVPLLLIAVLVSCDDDSLNTNEEVVQQNTLATIENDMILPHEGQLNGLPPQFDWSQHPRIGWGNNPPSDWFAMIPWGQIYRDTNPMTANNSRIQIRNLQAWYLNSENRWVQWIFTSDIFGAHYLENYENDDNIPADILKEETGGISVKFLDGYNFHFWPSNGRVSINPNNIHGVWISVQARLILDNAQSEDDRNEANFLLGVGGDYWKNLTVGWDNFQSSGDIAIGRMKYLNKEWKTFNMHTLSSVQLSDFPPPFN</sequence>
<feature type="chain" id="PRO_5002300336" evidence="1">
    <location>
        <begin position="20"/>
        <end position="261"/>
    </location>
</feature>
<keyword evidence="3" id="KW-1185">Reference proteome</keyword>
<feature type="signal peptide" evidence="1">
    <location>
        <begin position="1"/>
        <end position="19"/>
    </location>
</feature>
<keyword evidence="1" id="KW-0732">Signal</keyword>
<accession>A0A0D5YV87</accession>
<organism evidence="2 3">
    <name type="scientific">Flagellimonas lutaonensis</name>
    <dbReference type="NCBI Taxonomy" id="516051"/>
    <lineage>
        <taxon>Bacteria</taxon>
        <taxon>Pseudomonadati</taxon>
        <taxon>Bacteroidota</taxon>
        <taxon>Flavobacteriia</taxon>
        <taxon>Flavobacteriales</taxon>
        <taxon>Flavobacteriaceae</taxon>
        <taxon>Flagellimonas</taxon>
    </lineage>
</organism>
<reference evidence="2 3" key="1">
    <citation type="submission" date="2015-03" db="EMBL/GenBank/DDBJ databases">
        <title>Complete genome sequence of Muricauda lutaonensis CC-HSB-11T, isolated from a coastal hot spring.</title>
        <authorList>
            <person name="Kim K.M."/>
        </authorList>
    </citation>
    <scope>NUCLEOTIDE SEQUENCE [LARGE SCALE GENOMIC DNA]</scope>
    <source>
        <strain evidence="2 3">CC-HSB-11</strain>
    </source>
</reference>
<dbReference type="HOGENOM" id="CLU_968730_0_0_10"/>